<protein>
    <submittedName>
        <fullName evidence="1">Uncharacterized protein</fullName>
    </submittedName>
</protein>
<reference evidence="1 2" key="1">
    <citation type="journal article" date="2022" name="Hortic Res">
        <title>A haplotype resolved chromosomal level avocado genome allows analysis of novel avocado genes.</title>
        <authorList>
            <person name="Nath O."/>
            <person name="Fletcher S.J."/>
            <person name="Hayward A."/>
            <person name="Shaw L.M."/>
            <person name="Masouleh A.K."/>
            <person name="Furtado A."/>
            <person name="Henry R.J."/>
            <person name="Mitter N."/>
        </authorList>
    </citation>
    <scope>NUCLEOTIDE SEQUENCE [LARGE SCALE GENOMIC DNA]</scope>
    <source>
        <strain evidence="2">cv. Hass</strain>
    </source>
</reference>
<gene>
    <name evidence="1" type="ORF">MRB53_001250</name>
</gene>
<dbReference type="EMBL" id="CM056809">
    <property type="protein sequence ID" value="KAJ8648227.1"/>
    <property type="molecule type" value="Genomic_DNA"/>
</dbReference>
<evidence type="ECO:0000313" key="2">
    <source>
        <dbReference type="Proteomes" id="UP001234297"/>
    </source>
</evidence>
<evidence type="ECO:0000313" key="1">
    <source>
        <dbReference type="EMBL" id="KAJ8648227.1"/>
    </source>
</evidence>
<proteinExistence type="predicted"/>
<organism evidence="1 2">
    <name type="scientific">Persea americana</name>
    <name type="common">Avocado</name>
    <dbReference type="NCBI Taxonomy" id="3435"/>
    <lineage>
        <taxon>Eukaryota</taxon>
        <taxon>Viridiplantae</taxon>
        <taxon>Streptophyta</taxon>
        <taxon>Embryophyta</taxon>
        <taxon>Tracheophyta</taxon>
        <taxon>Spermatophyta</taxon>
        <taxon>Magnoliopsida</taxon>
        <taxon>Magnoliidae</taxon>
        <taxon>Laurales</taxon>
        <taxon>Lauraceae</taxon>
        <taxon>Persea</taxon>
    </lineage>
</organism>
<keyword evidence="2" id="KW-1185">Reference proteome</keyword>
<accession>A0ACC2MTI9</accession>
<comment type="caution">
    <text evidence="1">The sequence shown here is derived from an EMBL/GenBank/DDBJ whole genome shotgun (WGS) entry which is preliminary data.</text>
</comment>
<sequence>MKILLILLDAFASKLVISTTYAAKKGSEENSHFSLEKDHQEKEQNRFLHKSVDMGRKVEGGIKGTPYAIGSKSLAEKSDNIKVTKKTDDDDDKGD</sequence>
<name>A0ACC2MTI9_PERAE</name>
<dbReference type="Proteomes" id="UP001234297">
    <property type="component" value="Chromosome 1"/>
</dbReference>